<dbReference type="Proteomes" id="UP000664398">
    <property type="component" value="Unassembled WGS sequence"/>
</dbReference>
<sequence length="121" mass="12303">MSPAMLALWIAAAGGVGAAARYLVDTSLPRRFRARFPWGIAIINLTGSFALGVLTGLALEHPVAGIASVGFLGGYTTFSTASLDTVQLLRERRTLAALANGPGVLAASVALAVLGIAVVRG</sequence>
<dbReference type="GO" id="GO:0046872">
    <property type="term" value="F:metal ion binding"/>
    <property type="evidence" value="ECO:0007669"/>
    <property type="project" value="UniProtKB-KW"/>
</dbReference>
<keyword evidence="10" id="KW-0915">Sodium</keyword>
<keyword evidence="3 10" id="KW-0812">Transmembrane</keyword>
<dbReference type="AlphaFoldDB" id="A0A939LZ71"/>
<keyword evidence="10" id="KW-0406">Ion transport</keyword>
<proteinExistence type="inferred from homology"/>
<gene>
    <name evidence="10" type="primary">fluC</name>
    <name evidence="10" type="synonym">crcB</name>
    <name evidence="11" type="ORF">J4H91_09935</name>
</gene>
<evidence type="ECO:0000256" key="1">
    <source>
        <dbReference type="ARBA" id="ARBA00004651"/>
    </source>
</evidence>
<dbReference type="GO" id="GO:0005886">
    <property type="term" value="C:plasma membrane"/>
    <property type="evidence" value="ECO:0007669"/>
    <property type="project" value="UniProtKB-SubCell"/>
</dbReference>
<feature type="binding site" evidence="10">
    <location>
        <position position="73"/>
    </location>
    <ligand>
        <name>Na(+)</name>
        <dbReference type="ChEBI" id="CHEBI:29101"/>
        <note>structural</note>
    </ligand>
</feature>
<keyword evidence="2 10" id="KW-1003">Cell membrane</keyword>
<keyword evidence="6 10" id="KW-0407">Ion channel</keyword>
<comment type="caution">
    <text evidence="11">The sequence shown here is derived from an EMBL/GenBank/DDBJ whole genome shotgun (WGS) entry which is preliminary data.</text>
</comment>
<comment type="similarity">
    <text evidence="7 10">Belongs to the fluoride channel Fluc/FEX (TC 1.A.43) family.</text>
</comment>
<evidence type="ECO:0000256" key="10">
    <source>
        <dbReference type="HAMAP-Rule" id="MF_00454"/>
    </source>
</evidence>
<dbReference type="PANTHER" id="PTHR28259:SF1">
    <property type="entry name" value="FLUORIDE EXPORT PROTEIN 1-RELATED"/>
    <property type="match status" value="1"/>
</dbReference>
<comment type="function">
    <text evidence="9 10">Fluoride-specific ion channel. Important for reducing fluoride concentration in the cell, thus reducing its toxicity.</text>
</comment>
<keyword evidence="12" id="KW-1185">Reference proteome</keyword>
<feature type="transmembrane region" description="Helical" evidence="10">
    <location>
        <begin position="36"/>
        <end position="57"/>
    </location>
</feature>
<evidence type="ECO:0000256" key="9">
    <source>
        <dbReference type="ARBA" id="ARBA00049940"/>
    </source>
</evidence>
<dbReference type="Pfam" id="PF02537">
    <property type="entry name" value="CRCB"/>
    <property type="match status" value="1"/>
</dbReference>
<keyword evidence="4 10" id="KW-1133">Transmembrane helix</keyword>
<evidence type="ECO:0000256" key="3">
    <source>
        <dbReference type="ARBA" id="ARBA00022692"/>
    </source>
</evidence>
<dbReference type="HAMAP" id="MF_00454">
    <property type="entry name" value="FluC"/>
    <property type="match status" value="1"/>
</dbReference>
<comment type="subcellular location">
    <subcellularLocation>
        <location evidence="1 10">Cell membrane</location>
        <topology evidence="1 10">Multi-pass membrane protein</topology>
    </subcellularLocation>
</comment>
<keyword evidence="10" id="KW-0813">Transport</keyword>
<comment type="activity regulation">
    <text evidence="10">Na(+) is not transported, but it plays an essential structural role and its presence is essential for fluoride channel function.</text>
</comment>
<organism evidence="11 12">
    <name type="scientific">Leucobacter ruminantium</name>
    <dbReference type="NCBI Taxonomy" id="1289170"/>
    <lineage>
        <taxon>Bacteria</taxon>
        <taxon>Bacillati</taxon>
        <taxon>Actinomycetota</taxon>
        <taxon>Actinomycetes</taxon>
        <taxon>Micrococcales</taxon>
        <taxon>Microbacteriaceae</taxon>
        <taxon>Leucobacter</taxon>
    </lineage>
</organism>
<feature type="transmembrane region" description="Helical" evidence="10">
    <location>
        <begin position="95"/>
        <end position="119"/>
    </location>
</feature>
<dbReference type="PANTHER" id="PTHR28259">
    <property type="entry name" value="FLUORIDE EXPORT PROTEIN 1-RELATED"/>
    <property type="match status" value="1"/>
</dbReference>
<keyword evidence="10" id="KW-0479">Metal-binding</keyword>
<evidence type="ECO:0000313" key="11">
    <source>
        <dbReference type="EMBL" id="MBO1805633.1"/>
    </source>
</evidence>
<evidence type="ECO:0000256" key="6">
    <source>
        <dbReference type="ARBA" id="ARBA00023303"/>
    </source>
</evidence>
<evidence type="ECO:0000256" key="4">
    <source>
        <dbReference type="ARBA" id="ARBA00022989"/>
    </source>
</evidence>
<evidence type="ECO:0000256" key="7">
    <source>
        <dbReference type="ARBA" id="ARBA00035120"/>
    </source>
</evidence>
<keyword evidence="5 10" id="KW-0472">Membrane</keyword>
<comment type="catalytic activity">
    <reaction evidence="8">
        <text>fluoride(in) = fluoride(out)</text>
        <dbReference type="Rhea" id="RHEA:76159"/>
        <dbReference type="ChEBI" id="CHEBI:17051"/>
    </reaction>
    <physiologicalReaction direction="left-to-right" evidence="8">
        <dbReference type="Rhea" id="RHEA:76160"/>
    </physiologicalReaction>
</comment>
<protein>
    <recommendedName>
        <fullName evidence="10">Fluoride-specific ion channel FluC</fullName>
    </recommendedName>
</protein>
<dbReference type="GO" id="GO:0062054">
    <property type="term" value="F:fluoride channel activity"/>
    <property type="evidence" value="ECO:0007669"/>
    <property type="project" value="UniProtKB-UniRule"/>
</dbReference>
<evidence type="ECO:0000256" key="5">
    <source>
        <dbReference type="ARBA" id="ARBA00023136"/>
    </source>
</evidence>
<feature type="transmembrane region" description="Helical" evidence="10">
    <location>
        <begin position="6"/>
        <end position="24"/>
    </location>
</feature>
<evidence type="ECO:0000256" key="8">
    <source>
        <dbReference type="ARBA" id="ARBA00035585"/>
    </source>
</evidence>
<feature type="binding site" evidence="10">
    <location>
        <position position="76"/>
    </location>
    <ligand>
        <name>Na(+)</name>
        <dbReference type="ChEBI" id="CHEBI:29101"/>
        <note>structural</note>
    </ligand>
</feature>
<name>A0A939LZ71_9MICO</name>
<feature type="transmembrane region" description="Helical" evidence="10">
    <location>
        <begin position="63"/>
        <end position="83"/>
    </location>
</feature>
<dbReference type="GO" id="GO:0140114">
    <property type="term" value="P:cellular detoxification of fluoride"/>
    <property type="evidence" value="ECO:0007669"/>
    <property type="project" value="UniProtKB-UniRule"/>
</dbReference>
<dbReference type="InterPro" id="IPR003691">
    <property type="entry name" value="FluC"/>
</dbReference>
<accession>A0A939LZ71</accession>
<dbReference type="EMBL" id="JAGDYL010000017">
    <property type="protein sequence ID" value="MBO1805633.1"/>
    <property type="molecule type" value="Genomic_DNA"/>
</dbReference>
<reference evidence="11" key="1">
    <citation type="submission" date="2021-03" db="EMBL/GenBank/DDBJ databases">
        <title>Leucobacter chromiisoli sp. nov., isolated from chromium-containing soil of chemical plant.</title>
        <authorList>
            <person name="Xu Z."/>
        </authorList>
    </citation>
    <scope>NUCLEOTIDE SEQUENCE</scope>
    <source>
        <strain evidence="11">A2</strain>
    </source>
</reference>
<dbReference type="RefSeq" id="WP_208046109.1">
    <property type="nucleotide sequence ID" value="NZ_JAGDYL010000017.1"/>
</dbReference>
<evidence type="ECO:0000313" key="12">
    <source>
        <dbReference type="Proteomes" id="UP000664398"/>
    </source>
</evidence>
<evidence type="ECO:0000256" key="2">
    <source>
        <dbReference type="ARBA" id="ARBA00022475"/>
    </source>
</evidence>